<keyword evidence="3" id="KW-1185">Reference proteome</keyword>
<comment type="caution">
    <text evidence="2">The sequence shown here is derived from an EMBL/GenBank/DDBJ whole genome shotgun (WGS) entry which is preliminary data.</text>
</comment>
<evidence type="ECO:0008006" key="4">
    <source>
        <dbReference type="Google" id="ProtNLM"/>
    </source>
</evidence>
<name>A0ABR7ILX0_9FIRM</name>
<sequence length="164" mass="18232">INTILLSAKKNLEIDIEFIHSVRSALALELGVPERKLYSDSVLRDVLVNYLAKDTSISSNDRLYLINKTLLVFNNEISGKSENGKTITVSKKHRKYLLVIIIISFAVSIIIYVSNPAKASDPNSIQAFFLGCMQPMTTLGIMGIALTSLGLEITIKKEQKFKKT</sequence>
<feature type="transmembrane region" description="Helical" evidence="1">
    <location>
        <begin position="96"/>
        <end position="115"/>
    </location>
</feature>
<protein>
    <recommendedName>
        <fullName evidence="4">XRE family transcriptional regulator</fullName>
    </recommendedName>
</protein>
<gene>
    <name evidence="2" type="ORF">H8Z82_15510</name>
</gene>
<reference evidence="2 3" key="1">
    <citation type="submission" date="2020-08" db="EMBL/GenBank/DDBJ databases">
        <title>Genome public.</title>
        <authorList>
            <person name="Liu C."/>
            <person name="Sun Q."/>
        </authorList>
    </citation>
    <scope>NUCLEOTIDE SEQUENCE [LARGE SCALE GENOMIC DNA]</scope>
    <source>
        <strain evidence="2 3">M29</strain>
    </source>
</reference>
<feature type="non-terminal residue" evidence="2">
    <location>
        <position position="1"/>
    </location>
</feature>
<evidence type="ECO:0000313" key="3">
    <source>
        <dbReference type="Proteomes" id="UP000649826"/>
    </source>
</evidence>
<accession>A0ABR7ILX0</accession>
<feature type="transmembrane region" description="Helical" evidence="1">
    <location>
        <begin position="127"/>
        <end position="153"/>
    </location>
</feature>
<evidence type="ECO:0000313" key="2">
    <source>
        <dbReference type="EMBL" id="MBC5781022.1"/>
    </source>
</evidence>
<keyword evidence="1" id="KW-0812">Transmembrane</keyword>
<evidence type="ECO:0000256" key="1">
    <source>
        <dbReference type="SAM" id="Phobius"/>
    </source>
</evidence>
<dbReference type="Proteomes" id="UP000649826">
    <property type="component" value="Unassembled WGS sequence"/>
</dbReference>
<proteinExistence type="predicted"/>
<dbReference type="RefSeq" id="WP_186995616.1">
    <property type="nucleotide sequence ID" value="NZ_JACOQG010000040.1"/>
</dbReference>
<keyword evidence="1" id="KW-1133">Transmembrane helix</keyword>
<dbReference type="EMBL" id="JACOQG010000040">
    <property type="protein sequence ID" value="MBC5781022.1"/>
    <property type="molecule type" value="Genomic_DNA"/>
</dbReference>
<organism evidence="2 3">
    <name type="scientific">Blautia difficilis</name>
    <dbReference type="NCBI Taxonomy" id="2763027"/>
    <lineage>
        <taxon>Bacteria</taxon>
        <taxon>Bacillati</taxon>
        <taxon>Bacillota</taxon>
        <taxon>Clostridia</taxon>
        <taxon>Lachnospirales</taxon>
        <taxon>Lachnospiraceae</taxon>
        <taxon>Blautia</taxon>
    </lineage>
</organism>
<keyword evidence="1" id="KW-0472">Membrane</keyword>